<feature type="binding site" evidence="11">
    <location>
        <position position="37"/>
    </location>
    <ligand>
        <name>L-tyrosine</name>
        <dbReference type="ChEBI" id="CHEBI:58315"/>
    </ligand>
</feature>
<keyword evidence="6 12" id="KW-0694">RNA-binding</keyword>
<accession>J3YT04</accession>
<comment type="function">
    <text evidence="11">Catalyzes the attachment of tyrosine to tRNA(Tyr) in a two-step reaction: tyrosine is first activated by ATP to form Tyr-AMP and then transferred to the acceptor end of tRNA(Tyr).</text>
</comment>
<evidence type="ECO:0000256" key="9">
    <source>
        <dbReference type="ARBA" id="ARBA00048248"/>
    </source>
</evidence>
<dbReference type="PRINTS" id="PR01040">
    <property type="entry name" value="TRNASYNTHTYR"/>
</dbReference>
<dbReference type="STRING" id="134287.A35E_00187"/>
<evidence type="ECO:0000259" key="13">
    <source>
        <dbReference type="SMART" id="SM00363"/>
    </source>
</evidence>
<dbReference type="InterPro" id="IPR054608">
    <property type="entry name" value="SYY-like_C"/>
</dbReference>
<keyword evidence="5 11" id="KW-0067">ATP-binding</keyword>
<dbReference type="Proteomes" id="UP000003937">
    <property type="component" value="Chromosome"/>
</dbReference>
<evidence type="ECO:0000256" key="2">
    <source>
        <dbReference type="ARBA" id="ARBA00022490"/>
    </source>
</evidence>
<name>J3YT04_9ENTR</name>
<evidence type="ECO:0000256" key="5">
    <source>
        <dbReference type="ARBA" id="ARBA00022840"/>
    </source>
</evidence>
<keyword evidence="4 11" id="KW-0547">Nucleotide-binding</keyword>
<dbReference type="InterPro" id="IPR024107">
    <property type="entry name" value="Tyr-tRNA-ligase_bac_1"/>
</dbReference>
<dbReference type="FunFam" id="3.40.50.620:FF:000008">
    <property type="entry name" value="Tyrosine--tRNA ligase"/>
    <property type="match status" value="1"/>
</dbReference>
<comment type="caution">
    <text evidence="11">Lacks conserved residue(s) required for the propagation of feature annotation.</text>
</comment>
<dbReference type="CDD" id="cd00805">
    <property type="entry name" value="TyrRS_core"/>
    <property type="match status" value="1"/>
</dbReference>
<evidence type="ECO:0000256" key="6">
    <source>
        <dbReference type="ARBA" id="ARBA00022884"/>
    </source>
</evidence>
<dbReference type="CDD" id="cd00165">
    <property type="entry name" value="S4"/>
    <property type="match status" value="1"/>
</dbReference>
<dbReference type="Gene3D" id="1.10.240.10">
    <property type="entry name" value="Tyrosyl-Transfer RNA Synthetase"/>
    <property type="match status" value="1"/>
</dbReference>
<feature type="binding site" evidence="11">
    <location>
        <position position="238"/>
    </location>
    <ligand>
        <name>ATP</name>
        <dbReference type="ChEBI" id="CHEBI:30616"/>
    </ligand>
</feature>
<dbReference type="EMBL" id="CP003547">
    <property type="protein sequence ID" value="AFP85498.1"/>
    <property type="molecule type" value="Genomic_DNA"/>
</dbReference>
<dbReference type="InterPro" id="IPR002942">
    <property type="entry name" value="S4_RNA-bd"/>
</dbReference>
<dbReference type="EC" id="6.1.1.1" evidence="11"/>
<dbReference type="InterPro" id="IPR002305">
    <property type="entry name" value="aa-tRNA-synth_Ic"/>
</dbReference>
<keyword evidence="8 11" id="KW-0030">Aminoacyl-tRNA synthetase</keyword>
<dbReference type="KEGG" id="sehc:A35E_00187"/>
<feature type="binding site" evidence="11">
    <location>
        <position position="179"/>
    </location>
    <ligand>
        <name>L-tyrosine</name>
        <dbReference type="ChEBI" id="CHEBI:58315"/>
    </ligand>
</feature>
<keyword evidence="3 11" id="KW-0436">Ligase</keyword>
<dbReference type="GO" id="GO:0006437">
    <property type="term" value="P:tyrosyl-tRNA aminoacylation"/>
    <property type="evidence" value="ECO:0007669"/>
    <property type="project" value="UniProtKB-UniRule"/>
</dbReference>
<dbReference type="PROSITE" id="PS50889">
    <property type="entry name" value="S4"/>
    <property type="match status" value="1"/>
</dbReference>
<sequence>MATNNLIENLQNRNLIAQITDERTLAALLSTESISVYCGFDPSADSLHFGHLVPLLCLKRFQLAGHKPIILIGGATGLLGDPSFQATERKLHSVETVQEWVKHITCQVSRFLDFDCGNNSALVVNNYTWFSVIDILTFLRDVGKHFSINTMINKDLIKQRLTQANRGISFTEFSYNLLQGYDFAYLHKEYGATLQIGGSDQWGNIISGIDLTRRLYRNTVYAITVPLITRIDGSKLSKSSGNTIWLDPKKTSPYKFYQFLINTADKDVYRFLKFFTFLDLKIINELEQEDLSSNKSPKAQYVLAEEVTRIVHGEQGLATAKRITTSLFTGVLSNLTKDDFLQLELDGMPTSYITLGNNLQQVLVVTKLAPSLAQAKNLIISNAVSINDKKESSVNYLFNDTDRIYNQFTLLKRGKKHYHLIKWNLKK</sequence>
<dbReference type="OrthoDB" id="9804243at2"/>
<dbReference type="GO" id="GO:0042803">
    <property type="term" value="F:protein homodimerization activity"/>
    <property type="evidence" value="ECO:0007669"/>
    <property type="project" value="UniProtKB-ARBA"/>
</dbReference>
<protein>
    <recommendedName>
        <fullName evidence="11">Tyrosine--tRNA ligase</fullName>
        <ecNumber evidence="11">6.1.1.1</ecNumber>
    </recommendedName>
    <alternativeName>
        <fullName evidence="11">Tyrosyl-tRNA synthetase</fullName>
        <shortName evidence="11">TyrRS</shortName>
    </alternativeName>
</protein>
<dbReference type="SMART" id="SM00363">
    <property type="entry name" value="S4"/>
    <property type="match status" value="1"/>
</dbReference>
<dbReference type="GO" id="GO:0003723">
    <property type="term" value="F:RNA binding"/>
    <property type="evidence" value="ECO:0007669"/>
    <property type="project" value="UniProtKB-KW"/>
</dbReference>
<evidence type="ECO:0000256" key="12">
    <source>
        <dbReference type="PROSITE-ProRule" id="PRU00182"/>
    </source>
</evidence>
<evidence type="ECO:0000313" key="15">
    <source>
        <dbReference type="Proteomes" id="UP000003937"/>
    </source>
</evidence>
<dbReference type="GO" id="GO:0005524">
    <property type="term" value="F:ATP binding"/>
    <property type="evidence" value="ECO:0007669"/>
    <property type="project" value="UniProtKB-UniRule"/>
</dbReference>
<dbReference type="HOGENOM" id="CLU_024003_0_3_6"/>
<keyword evidence="15" id="KW-1185">Reference proteome</keyword>
<evidence type="ECO:0000256" key="8">
    <source>
        <dbReference type="ARBA" id="ARBA00023146"/>
    </source>
</evidence>
<dbReference type="FunFam" id="1.10.240.10:FF:000001">
    <property type="entry name" value="Tyrosine--tRNA ligase"/>
    <property type="match status" value="1"/>
</dbReference>
<dbReference type="PATRIC" id="fig|134287.3.peg.177"/>
<evidence type="ECO:0000313" key="14">
    <source>
        <dbReference type="EMBL" id="AFP85498.1"/>
    </source>
</evidence>
<keyword evidence="7 11" id="KW-0648">Protein biosynthesis</keyword>
<reference evidence="14 15" key="1">
    <citation type="journal article" date="2012" name="Mol. Biol. Evol.">
        <title>Genome reduction and co-evolution between the primary and secondary bacterial symbionts of psyllids.</title>
        <authorList>
            <person name="Sloan D.B."/>
            <person name="Moran N.A."/>
        </authorList>
    </citation>
    <scope>NUCLEOTIDE SEQUENCE [LARGE SCALE GENOMIC DNA]</scope>
    <source>
        <strain evidence="14">Hcub_S</strain>
    </source>
</reference>
<proteinExistence type="inferred from homology"/>
<dbReference type="SUPFAM" id="SSF55174">
    <property type="entry name" value="Alpha-L RNA-binding motif"/>
    <property type="match status" value="1"/>
</dbReference>
<dbReference type="Gene3D" id="3.40.50.620">
    <property type="entry name" value="HUPs"/>
    <property type="match status" value="1"/>
</dbReference>
<gene>
    <name evidence="11" type="primary">tyrS</name>
    <name evidence="14" type="ORF">A35E_00187</name>
</gene>
<dbReference type="InterPro" id="IPR002307">
    <property type="entry name" value="Tyr-tRNA-ligase"/>
</dbReference>
<comment type="subcellular location">
    <subcellularLocation>
        <location evidence="1 11">Cytoplasm</location>
    </subcellularLocation>
</comment>
<dbReference type="RefSeq" id="WP_014888795.1">
    <property type="nucleotide sequence ID" value="NC_018420.1"/>
</dbReference>
<evidence type="ECO:0000256" key="10">
    <source>
        <dbReference type="ARBA" id="ARBA00060965"/>
    </source>
</evidence>
<evidence type="ECO:0000256" key="3">
    <source>
        <dbReference type="ARBA" id="ARBA00022598"/>
    </source>
</evidence>
<dbReference type="InterPro" id="IPR014729">
    <property type="entry name" value="Rossmann-like_a/b/a_fold"/>
</dbReference>
<dbReference type="PANTHER" id="PTHR11766:SF0">
    <property type="entry name" value="TYROSINE--TRNA LIGASE, MITOCHONDRIAL"/>
    <property type="match status" value="1"/>
</dbReference>
<organism evidence="14 15">
    <name type="scientific">secondary endosymbiont of Heteropsylla cubana</name>
    <dbReference type="NCBI Taxonomy" id="134287"/>
    <lineage>
        <taxon>Bacteria</taxon>
        <taxon>Pseudomonadati</taxon>
        <taxon>Pseudomonadota</taxon>
        <taxon>Gammaproteobacteria</taxon>
        <taxon>Enterobacterales</taxon>
        <taxon>Enterobacteriaceae</taxon>
        <taxon>aphid secondary symbionts</taxon>
    </lineage>
</organism>
<keyword evidence="2 11" id="KW-0963">Cytoplasm</keyword>
<evidence type="ECO:0000256" key="1">
    <source>
        <dbReference type="ARBA" id="ARBA00004496"/>
    </source>
</evidence>
<comment type="subunit">
    <text evidence="11">Homodimer.</text>
</comment>
<feature type="domain" description="RNA-binding S4" evidence="13">
    <location>
        <begin position="357"/>
        <end position="419"/>
    </location>
</feature>
<dbReference type="InterPro" id="IPR024088">
    <property type="entry name" value="Tyr-tRNA-ligase_bac-type"/>
</dbReference>
<dbReference type="Pfam" id="PF22421">
    <property type="entry name" value="SYY_C-terminal"/>
    <property type="match status" value="1"/>
</dbReference>
<dbReference type="GO" id="GO:0004831">
    <property type="term" value="F:tyrosine-tRNA ligase activity"/>
    <property type="evidence" value="ECO:0007669"/>
    <property type="project" value="UniProtKB-UniRule"/>
</dbReference>
<dbReference type="Pfam" id="PF00579">
    <property type="entry name" value="tRNA-synt_1b"/>
    <property type="match status" value="1"/>
</dbReference>
<dbReference type="Gene3D" id="3.10.290.10">
    <property type="entry name" value="RNA-binding S4 domain"/>
    <property type="match status" value="1"/>
</dbReference>
<dbReference type="NCBIfam" id="TIGR00234">
    <property type="entry name" value="tyrS"/>
    <property type="match status" value="1"/>
</dbReference>
<dbReference type="SUPFAM" id="SSF52374">
    <property type="entry name" value="Nucleotidylyl transferase"/>
    <property type="match status" value="1"/>
</dbReference>
<dbReference type="PANTHER" id="PTHR11766">
    <property type="entry name" value="TYROSYL-TRNA SYNTHETASE"/>
    <property type="match status" value="1"/>
</dbReference>
<dbReference type="GO" id="GO:0005829">
    <property type="term" value="C:cytosol"/>
    <property type="evidence" value="ECO:0007669"/>
    <property type="project" value="TreeGrafter"/>
</dbReference>
<evidence type="ECO:0000256" key="4">
    <source>
        <dbReference type="ARBA" id="ARBA00022741"/>
    </source>
</evidence>
<evidence type="ECO:0000256" key="7">
    <source>
        <dbReference type="ARBA" id="ARBA00022917"/>
    </source>
</evidence>
<dbReference type="HAMAP" id="MF_02006">
    <property type="entry name" value="Tyr_tRNA_synth_type1"/>
    <property type="match status" value="1"/>
</dbReference>
<dbReference type="AlphaFoldDB" id="J3YT04"/>
<feature type="binding site" evidence="11">
    <location>
        <position position="175"/>
    </location>
    <ligand>
        <name>L-tyrosine</name>
        <dbReference type="ChEBI" id="CHEBI:58315"/>
    </ligand>
</feature>
<comment type="catalytic activity">
    <reaction evidence="9 11">
        <text>tRNA(Tyr) + L-tyrosine + ATP = L-tyrosyl-tRNA(Tyr) + AMP + diphosphate + H(+)</text>
        <dbReference type="Rhea" id="RHEA:10220"/>
        <dbReference type="Rhea" id="RHEA-COMP:9706"/>
        <dbReference type="Rhea" id="RHEA-COMP:9707"/>
        <dbReference type="ChEBI" id="CHEBI:15378"/>
        <dbReference type="ChEBI" id="CHEBI:30616"/>
        <dbReference type="ChEBI" id="CHEBI:33019"/>
        <dbReference type="ChEBI" id="CHEBI:58315"/>
        <dbReference type="ChEBI" id="CHEBI:78442"/>
        <dbReference type="ChEBI" id="CHEBI:78536"/>
        <dbReference type="ChEBI" id="CHEBI:456215"/>
        <dbReference type="EC" id="6.1.1.1"/>
    </reaction>
</comment>
<comment type="similarity">
    <text evidence="10 11">Belongs to the class-I aminoacyl-tRNA synthetase family. TyrS type 1 subfamily.</text>
</comment>
<dbReference type="InterPro" id="IPR036986">
    <property type="entry name" value="S4_RNA-bd_sf"/>
</dbReference>
<evidence type="ECO:0000256" key="11">
    <source>
        <dbReference type="HAMAP-Rule" id="MF_02006"/>
    </source>
</evidence>